<feature type="transmembrane region" description="Helical" evidence="7">
    <location>
        <begin position="164"/>
        <end position="187"/>
    </location>
</feature>
<evidence type="ECO:0000256" key="6">
    <source>
        <dbReference type="ARBA" id="ARBA00023136"/>
    </source>
</evidence>
<dbReference type="NCBIfam" id="TIGR00797">
    <property type="entry name" value="matE"/>
    <property type="match status" value="1"/>
</dbReference>
<dbReference type="GO" id="GO:0005886">
    <property type="term" value="C:plasma membrane"/>
    <property type="evidence" value="ECO:0007669"/>
    <property type="project" value="UniProtKB-SubCell"/>
</dbReference>
<evidence type="ECO:0000256" key="5">
    <source>
        <dbReference type="ARBA" id="ARBA00022989"/>
    </source>
</evidence>
<evidence type="ECO:0000256" key="7">
    <source>
        <dbReference type="SAM" id="Phobius"/>
    </source>
</evidence>
<dbReference type="GO" id="GO:0042910">
    <property type="term" value="F:xenobiotic transmembrane transporter activity"/>
    <property type="evidence" value="ECO:0007669"/>
    <property type="project" value="InterPro"/>
</dbReference>
<keyword evidence="4 7" id="KW-0812">Transmembrane</keyword>
<keyword evidence="6 7" id="KW-0472">Membrane</keyword>
<feature type="transmembrane region" description="Helical" evidence="7">
    <location>
        <begin position="92"/>
        <end position="115"/>
    </location>
</feature>
<evidence type="ECO:0000256" key="2">
    <source>
        <dbReference type="ARBA" id="ARBA00022448"/>
    </source>
</evidence>
<keyword evidence="9" id="KW-1185">Reference proteome</keyword>
<dbReference type="RefSeq" id="WP_168662762.1">
    <property type="nucleotide sequence ID" value="NZ_CP051180.1"/>
</dbReference>
<dbReference type="InterPro" id="IPR052031">
    <property type="entry name" value="Membrane_Transporter-Flippase"/>
</dbReference>
<dbReference type="PANTHER" id="PTHR43549:SF3">
    <property type="entry name" value="MULTIDRUG RESISTANCE PROTEIN YPNP-RELATED"/>
    <property type="match status" value="1"/>
</dbReference>
<keyword evidence="3" id="KW-1003">Cell membrane</keyword>
<dbReference type="PIRSF" id="PIRSF006603">
    <property type="entry name" value="DinF"/>
    <property type="match status" value="1"/>
</dbReference>
<gene>
    <name evidence="8" type="ORF">HER31_17960</name>
</gene>
<dbReference type="Pfam" id="PF01554">
    <property type="entry name" value="MatE"/>
    <property type="match status" value="2"/>
</dbReference>
<proteinExistence type="predicted"/>
<comment type="subcellular location">
    <subcellularLocation>
        <location evidence="1">Cell inner membrane</location>
        <topology evidence="1">Multi-pass membrane protein</topology>
    </subcellularLocation>
</comment>
<dbReference type="Proteomes" id="UP000501602">
    <property type="component" value="Chromosome"/>
</dbReference>
<evidence type="ECO:0000256" key="1">
    <source>
        <dbReference type="ARBA" id="ARBA00004429"/>
    </source>
</evidence>
<sequence>MSKKLDMLHGPMLPTLGRMTASNLLAVLSLLAYQLTDAFFISRLGSDALAAFGLTLAPTLMTISIALGLGSAMSVNLGRILGQKNIIEARQFIANGLVLAITFGIGTAVIGVLTIDPLFALLGAKATLLPYFESYMITWYLGVSMLIVQIMINQALRASGYTMAPAIVTATVAITNAILDPLLIFGIGPFPELGFYGAAVATVIGWVVALSLAIYLLLMHQPPAFPCRKTLKRHWQELLHIARPSTLSNLLNPMSGAILIGMLARIDTHAVAAFGVGMRIESLLLLVVTALSGTLTPFLAQNIGAGQLQRAFDALFTCLKMVLALQLGLYLLVWLQSDNIAAIFALEAKTQHYISSFLLWLPASYGLLAIVILYSVTLNSLHKPVSALILNMARLGLLLPAAWVGKQVAGAEGIFIAMTSANALMGSICWFLAKRRAVSLTLETNTAQANNN</sequence>
<dbReference type="KEGG" id="fes:HER31_17960"/>
<reference evidence="8 9" key="1">
    <citation type="submission" date="2020-04" db="EMBL/GenBank/DDBJ databases">
        <title>Ferrimonas sp. S7 isolated from sea water.</title>
        <authorList>
            <person name="Bae S.S."/>
            <person name="Baek K."/>
        </authorList>
    </citation>
    <scope>NUCLEOTIDE SEQUENCE [LARGE SCALE GENOMIC DNA]</scope>
    <source>
        <strain evidence="8 9">S7</strain>
    </source>
</reference>
<dbReference type="GO" id="GO:0015297">
    <property type="term" value="F:antiporter activity"/>
    <property type="evidence" value="ECO:0007669"/>
    <property type="project" value="InterPro"/>
</dbReference>
<dbReference type="InterPro" id="IPR048279">
    <property type="entry name" value="MdtK-like"/>
</dbReference>
<feature type="transmembrane region" description="Helical" evidence="7">
    <location>
        <begin position="193"/>
        <end position="218"/>
    </location>
</feature>
<feature type="transmembrane region" description="Helical" evidence="7">
    <location>
        <begin position="353"/>
        <end position="376"/>
    </location>
</feature>
<protein>
    <submittedName>
        <fullName evidence="8">MATE family efflux transporter</fullName>
    </submittedName>
</protein>
<keyword evidence="2" id="KW-0813">Transport</keyword>
<feature type="transmembrane region" description="Helical" evidence="7">
    <location>
        <begin position="48"/>
        <end position="71"/>
    </location>
</feature>
<feature type="transmembrane region" description="Helical" evidence="7">
    <location>
        <begin position="283"/>
        <end position="300"/>
    </location>
</feature>
<evidence type="ECO:0000256" key="4">
    <source>
        <dbReference type="ARBA" id="ARBA00022692"/>
    </source>
</evidence>
<organism evidence="8 9">
    <name type="scientific">Ferrimonas lipolytica</name>
    <dbReference type="NCBI Taxonomy" id="2724191"/>
    <lineage>
        <taxon>Bacteria</taxon>
        <taxon>Pseudomonadati</taxon>
        <taxon>Pseudomonadota</taxon>
        <taxon>Gammaproteobacteria</taxon>
        <taxon>Alteromonadales</taxon>
        <taxon>Ferrimonadaceae</taxon>
        <taxon>Ferrimonas</taxon>
    </lineage>
</organism>
<dbReference type="AlphaFoldDB" id="A0A6H1UJY1"/>
<evidence type="ECO:0000313" key="9">
    <source>
        <dbReference type="Proteomes" id="UP000501602"/>
    </source>
</evidence>
<keyword evidence="5 7" id="KW-1133">Transmembrane helix</keyword>
<feature type="transmembrane region" description="Helical" evidence="7">
    <location>
        <begin position="411"/>
        <end position="433"/>
    </location>
</feature>
<feature type="transmembrane region" description="Helical" evidence="7">
    <location>
        <begin position="135"/>
        <end position="152"/>
    </location>
</feature>
<dbReference type="PANTHER" id="PTHR43549">
    <property type="entry name" value="MULTIDRUG RESISTANCE PROTEIN YPNP-RELATED"/>
    <property type="match status" value="1"/>
</dbReference>
<name>A0A6H1UJY1_9GAMM</name>
<dbReference type="InterPro" id="IPR002528">
    <property type="entry name" value="MATE_fam"/>
</dbReference>
<accession>A0A6H1UJY1</accession>
<dbReference type="EMBL" id="CP051180">
    <property type="protein sequence ID" value="QIZ78623.1"/>
    <property type="molecule type" value="Genomic_DNA"/>
</dbReference>
<feature type="transmembrane region" description="Helical" evidence="7">
    <location>
        <begin position="312"/>
        <end position="333"/>
    </location>
</feature>
<evidence type="ECO:0000313" key="8">
    <source>
        <dbReference type="EMBL" id="QIZ78623.1"/>
    </source>
</evidence>
<evidence type="ECO:0000256" key="3">
    <source>
        <dbReference type="ARBA" id="ARBA00022475"/>
    </source>
</evidence>